<dbReference type="GO" id="GO:0140096">
    <property type="term" value="F:catalytic activity, acting on a protein"/>
    <property type="evidence" value="ECO:0007669"/>
    <property type="project" value="UniProtKB-ARBA"/>
</dbReference>
<keyword evidence="2 7" id="KW-0436">Ligase</keyword>
<evidence type="ECO:0000256" key="8">
    <source>
        <dbReference type="NCBIfam" id="TIGR00669"/>
    </source>
</evidence>
<dbReference type="InterPro" id="IPR045864">
    <property type="entry name" value="aa-tRNA-synth_II/BPL/LPL"/>
</dbReference>
<dbReference type="SUPFAM" id="SSF55681">
    <property type="entry name" value="Class II aaRS and biotin synthetases"/>
    <property type="match status" value="1"/>
</dbReference>
<evidence type="ECO:0000256" key="5">
    <source>
        <dbReference type="ARBA" id="ARBA00022840"/>
    </source>
</evidence>
<keyword evidence="3 7" id="KW-0028">Amino-acid biosynthesis</keyword>
<organism evidence="10 11">
    <name type="scientific">Tissierella praeacuta DSM 18095</name>
    <dbReference type="NCBI Taxonomy" id="1123404"/>
    <lineage>
        <taxon>Bacteria</taxon>
        <taxon>Bacillati</taxon>
        <taxon>Bacillota</taxon>
        <taxon>Tissierellia</taxon>
        <taxon>Tissierellales</taxon>
        <taxon>Tissierellaceae</taxon>
        <taxon>Tissierella</taxon>
    </lineage>
</organism>
<dbReference type="GO" id="GO:0070981">
    <property type="term" value="P:L-asparagine biosynthetic process"/>
    <property type="evidence" value="ECO:0007669"/>
    <property type="project" value="UniProtKB-UniRule"/>
</dbReference>
<evidence type="ECO:0000256" key="7">
    <source>
        <dbReference type="HAMAP-Rule" id="MF_00555"/>
    </source>
</evidence>
<comment type="similarity">
    <text evidence="7">Belongs to the class-II aminoacyl-tRNA synthetase family. AsnA subfamily.</text>
</comment>
<evidence type="ECO:0000256" key="2">
    <source>
        <dbReference type="ARBA" id="ARBA00022598"/>
    </source>
</evidence>
<dbReference type="Proteomes" id="UP000184114">
    <property type="component" value="Unassembled WGS sequence"/>
</dbReference>
<dbReference type="EC" id="6.3.1.1" evidence="7 8"/>
<evidence type="ECO:0000256" key="6">
    <source>
        <dbReference type="ARBA" id="ARBA00022888"/>
    </source>
</evidence>
<dbReference type="InterPro" id="IPR006195">
    <property type="entry name" value="aa-tRNA-synth_II"/>
</dbReference>
<dbReference type="PIRSF" id="PIRSF001555">
    <property type="entry name" value="Asp_ammon_ligase"/>
    <property type="match status" value="1"/>
</dbReference>
<evidence type="ECO:0000256" key="1">
    <source>
        <dbReference type="ARBA" id="ARBA00022490"/>
    </source>
</evidence>
<sequence>MIRLNPRETQIAIKQIKDYFERKLSEKLNLIRVSAPLFVTPESGLNDNLTGVEKAVSFEMRKYNERIEIVQSLAKWKRLALKSYEFGIDEGLYADMNAIRPDEVLDNIHSIYVDQWDWEKVIKKSDRTTEYLRNIVKDIYDVFTETEKYINTLYPKILTKKLPKDIKFITSQELEDLYPNETPEKREHFIAEEYGAVFVSKIGEPLASGKPHGTRSPDYDDWNLNGDIIFWNPITNTALELSSMGIRVDEAALEKQLKVANAEERKSLEYHKQLLNGELPTTVGGGIGQSRICMFFLEKKHIGEVQASVWTEEILQECKENNIFLL</sequence>
<keyword evidence="5 7" id="KW-0067">ATP-binding</keyword>
<dbReference type="GO" id="GO:0005524">
    <property type="term" value="F:ATP binding"/>
    <property type="evidence" value="ECO:0007669"/>
    <property type="project" value="UniProtKB-UniRule"/>
</dbReference>
<dbReference type="AlphaFoldDB" id="A0A1M4ZUH0"/>
<dbReference type="Gene3D" id="3.30.930.10">
    <property type="entry name" value="Bira Bifunctional Protein, Domain 2"/>
    <property type="match status" value="1"/>
</dbReference>
<dbReference type="PROSITE" id="PS50862">
    <property type="entry name" value="AA_TRNA_LIGASE_II"/>
    <property type="match status" value="1"/>
</dbReference>
<dbReference type="InterPro" id="IPR004618">
    <property type="entry name" value="AsnA"/>
</dbReference>
<evidence type="ECO:0000259" key="9">
    <source>
        <dbReference type="PROSITE" id="PS50862"/>
    </source>
</evidence>
<evidence type="ECO:0000313" key="10">
    <source>
        <dbReference type="EMBL" id="SHF21654.1"/>
    </source>
</evidence>
<dbReference type="GO" id="GO:0016740">
    <property type="term" value="F:transferase activity"/>
    <property type="evidence" value="ECO:0007669"/>
    <property type="project" value="UniProtKB-ARBA"/>
</dbReference>
<dbReference type="Pfam" id="PF03590">
    <property type="entry name" value="AsnA"/>
    <property type="match status" value="1"/>
</dbReference>
<keyword evidence="1 7" id="KW-0963">Cytoplasm</keyword>
<dbReference type="EMBL" id="FQTY01000032">
    <property type="protein sequence ID" value="SHF21654.1"/>
    <property type="molecule type" value="Genomic_DNA"/>
</dbReference>
<evidence type="ECO:0000313" key="11">
    <source>
        <dbReference type="Proteomes" id="UP000184114"/>
    </source>
</evidence>
<comment type="catalytic activity">
    <reaction evidence="7">
        <text>L-aspartate + NH4(+) + ATP = L-asparagine + AMP + diphosphate + H(+)</text>
        <dbReference type="Rhea" id="RHEA:11372"/>
        <dbReference type="ChEBI" id="CHEBI:15378"/>
        <dbReference type="ChEBI" id="CHEBI:28938"/>
        <dbReference type="ChEBI" id="CHEBI:29991"/>
        <dbReference type="ChEBI" id="CHEBI:30616"/>
        <dbReference type="ChEBI" id="CHEBI:33019"/>
        <dbReference type="ChEBI" id="CHEBI:58048"/>
        <dbReference type="ChEBI" id="CHEBI:456215"/>
        <dbReference type="EC" id="6.3.1.1"/>
    </reaction>
</comment>
<dbReference type="NCBIfam" id="TIGR00669">
    <property type="entry name" value="asnA"/>
    <property type="match status" value="1"/>
</dbReference>
<dbReference type="PANTHER" id="PTHR30073">
    <property type="entry name" value="ASPARTATE--AMMONIA LIGASE"/>
    <property type="match status" value="1"/>
</dbReference>
<comment type="pathway">
    <text evidence="7">Amino-acid biosynthesis; L-asparagine biosynthesis; L-asparagine from L-aspartate (ammonia route): step 1/1.</text>
</comment>
<keyword evidence="4 7" id="KW-0547">Nucleotide-binding</keyword>
<dbReference type="STRING" id="1123404.SAMN02745784_03203"/>
<accession>A0A1M4ZUH0</accession>
<protein>
    <recommendedName>
        <fullName evidence="7 8">Aspartate--ammonia ligase</fullName>
        <ecNumber evidence="7 8">6.3.1.1</ecNumber>
    </recommendedName>
    <alternativeName>
        <fullName evidence="7">Asparagine synthetase A</fullName>
    </alternativeName>
</protein>
<keyword evidence="6 7" id="KW-0061">Asparagine biosynthesis</keyword>
<dbReference type="GO" id="GO:0004071">
    <property type="term" value="F:aspartate-ammonia ligase activity"/>
    <property type="evidence" value="ECO:0007669"/>
    <property type="project" value="UniProtKB-UniRule"/>
</dbReference>
<dbReference type="PANTHER" id="PTHR30073:SF5">
    <property type="entry name" value="ASPARTATE--AMMONIA LIGASE"/>
    <property type="match status" value="1"/>
</dbReference>
<keyword evidence="11" id="KW-1185">Reference proteome</keyword>
<feature type="domain" description="Aminoacyl-transfer RNA synthetases class-II family profile" evidence="9">
    <location>
        <begin position="16"/>
        <end position="302"/>
    </location>
</feature>
<gene>
    <name evidence="7" type="primary">asnA</name>
    <name evidence="10" type="ORF">SAMN02745784_03203</name>
</gene>
<dbReference type="GO" id="GO:0005829">
    <property type="term" value="C:cytosol"/>
    <property type="evidence" value="ECO:0007669"/>
    <property type="project" value="TreeGrafter"/>
</dbReference>
<evidence type="ECO:0000256" key="3">
    <source>
        <dbReference type="ARBA" id="ARBA00022605"/>
    </source>
</evidence>
<comment type="subcellular location">
    <subcellularLocation>
        <location evidence="7">Cytoplasm</location>
    </subcellularLocation>
</comment>
<dbReference type="UniPathway" id="UPA00134">
    <property type="reaction ID" value="UER00194"/>
</dbReference>
<dbReference type="GeneID" id="90995274"/>
<reference evidence="11" key="1">
    <citation type="submission" date="2016-11" db="EMBL/GenBank/DDBJ databases">
        <authorList>
            <person name="Varghese N."/>
            <person name="Submissions S."/>
        </authorList>
    </citation>
    <scope>NUCLEOTIDE SEQUENCE [LARGE SCALE GENOMIC DNA]</scope>
    <source>
        <strain evidence="11">DSM 18095</strain>
    </source>
</reference>
<proteinExistence type="inferred from homology"/>
<evidence type="ECO:0000256" key="4">
    <source>
        <dbReference type="ARBA" id="ARBA00022741"/>
    </source>
</evidence>
<dbReference type="HAMAP" id="MF_00555">
    <property type="entry name" value="AsnA"/>
    <property type="match status" value="1"/>
</dbReference>
<dbReference type="RefSeq" id="WP_072978114.1">
    <property type="nucleotide sequence ID" value="NZ_FQTY01000032.1"/>
</dbReference>
<name>A0A1M4ZUH0_9FIRM</name>